<comment type="caution">
    <text evidence="2">The sequence shown here is derived from an EMBL/GenBank/DDBJ whole genome shotgun (WGS) entry which is preliminary data.</text>
</comment>
<feature type="region of interest" description="Disordered" evidence="1">
    <location>
        <begin position="1"/>
        <end position="34"/>
    </location>
</feature>
<dbReference type="Proteomes" id="UP000696294">
    <property type="component" value="Unassembled WGS sequence"/>
</dbReference>
<accession>A0ABX1BKM7</accession>
<reference evidence="2 3" key="1">
    <citation type="submission" date="2020-03" db="EMBL/GenBank/DDBJ databases">
        <title>WGS of actinomycetes isolated from Thailand.</title>
        <authorList>
            <person name="Thawai C."/>
        </authorList>
    </citation>
    <scope>NUCLEOTIDE SEQUENCE [LARGE SCALE GENOMIC DNA]</scope>
    <source>
        <strain evidence="2 3">FMUSA5-5</strain>
    </source>
</reference>
<dbReference type="EMBL" id="JAATEP010000087">
    <property type="protein sequence ID" value="NJP98310.1"/>
    <property type="molecule type" value="Genomic_DNA"/>
</dbReference>
<protein>
    <submittedName>
        <fullName evidence="2">Uncharacterized protein</fullName>
    </submittedName>
</protein>
<organism evidence="2 3">
    <name type="scientific">Nonomuraea composti</name>
    <dbReference type="NCBI Taxonomy" id="2720023"/>
    <lineage>
        <taxon>Bacteria</taxon>
        <taxon>Bacillati</taxon>
        <taxon>Actinomycetota</taxon>
        <taxon>Actinomycetes</taxon>
        <taxon>Streptosporangiales</taxon>
        <taxon>Streptosporangiaceae</taxon>
        <taxon>Nonomuraea</taxon>
    </lineage>
</organism>
<evidence type="ECO:0000256" key="1">
    <source>
        <dbReference type="SAM" id="MobiDB-lite"/>
    </source>
</evidence>
<dbReference type="RefSeq" id="WP_168021646.1">
    <property type="nucleotide sequence ID" value="NZ_JAATEP010000087.1"/>
</dbReference>
<evidence type="ECO:0000313" key="2">
    <source>
        <dbReference type="EMBL" id="NJP98310.1"/>
    </source>
</evidence>
<keyword evidence="3" id="KW-1185">Reference proteome</keyword>
<name>A0ABX1BKM7_9ACTN</name>
<sequence length="46" mass="5127">MDTRPAATAGTRPNMRVEQRPEFFHPPTGEASVGFGPVRCRLERSL</sequence>
<proteinExistence type="predicted"/>
<gene>
    <name evidence="2" type="ORF">HCN51_54335</name>
</gene>
<evidence type="ECO:0000313" key="3">
    <source>
        <dbReference type="Proteomes" id="UP000696294"/>
    </source>
</evidence>